<evidence type="ECO:0000259" key="2">
    <source>
        <dbReference type="SMART" id="SM01204"/>
    </source>
</evidence>
<sequence length="382" mass="40956">MHPTPAKIFVDQSGSCEGLLQLLDQAVAAGAQSVLIFAADANGFTPTQLDTHLQALPIPVFGGIFPEIIANGRTLQQGSVVCALPLTCEVHHIEHLSAPDADYLSAIDSLSALTPANATLITLVDGLSKRIGSLLESLYEIFGGYYQYIGGGAGSLSFEQKPCLFSNQGLRMDCAQITCIQLPLTTGIEHGWRKFAGPFFVTGAYDNTITTLDYKPAFEVYRKVVEADSGKRFADGAFFDLAKAYPFGLERLSSGVVVRDPLFVDGNKLICVGEVPANHIIYILKGETNDLLAASRACATTTMRVPTPPVLGLLFDCISRTLFLQERFAEEIDNIHAHLPAGMPLIGALSLGEIADAGNTCLEFFNKTIVLGILAQTKESAL</sequence>
<reference evidence="3 4" key="1">
    <citation type="submission" date="2017-01" db="EMBL/GenBank/DDBJ databases">
        <title>Novel large sulfur bacteria in the metagenomes of groundwater-fed chemosynthetic microbial mats in the Lake Huron basin.</title>
        <authorList>
            <person name="Sharrar A.M."/>
            <person name="Flood B.E."/>
            <person name="Bailey J.V."/>
            <person name="Jones D.S."/>
            <person name="Biddanda B."/>
            <person name="Ruberg S.A."/>
            <person name="Marcus D.N."/>
            <person name="Dick G.J."/>
        </authorList>
    </citation>
    <scope>NUCLEOTIDE SEQUENCE [LARGE SCALE GENOMIC DNA]</scope>
    <source>
        <strain evidence="3">A8</strain>
    </source>
</reference>
<evidence type="ECO:0000313" key="4">
    <source>
        <dbReference type="Proteomes" id="UP000192491"/>
    </source>
</evidence>
<feature type="domain" description="FIST" evidence="1">
    <location>
        <begin position="31"/>
        <end position="216"/>
    </location>
</feature>
<dbReference type="PANTHER" id="PTHR40252:SF2">
    <property type="entry name" value="BLR0328 PROTEIN"/>
    <property type="match status" value="1"/>
</dbReference>
<dbReference type="PANTHER" id="PTHR40252">
    <property type="entry name" value="BLR0328 PROTEIN"/>
    <property type="match status" value="1"/>
</dbReference>
<proteinExistence type="predicted"/>
<dbReference type="AlphaFoldDB" id="A0A1Y1QDD6"/>
<dbReference type="SMART" id="SM01204">
    <property type="entry name" value="FIST_C"/>
    <property type="match status" value="1"/>
</dbReference>
<dbReference type="Proteomes" id="UP000192491">
    <property type="component" value="Unassembled WGS sequence"/>
</dbReference>
<dbReference type="SMART" id="SM00897">
    <property type="entry name" value="FIST"/>
    <property type="match status" value="1"/>
</dbReference>
<dbReference type="EMBL" id="MTEJ01000439">
    <property type="protein sequence ID" value="OQX02989.1"/>
    <property type="molecule type" value="Genomic_DNA"/>
</dbReference>
<dbReference type="InterPro" id="IPR013702">
    <property type="entry name" value="FIST_domain_N"/>
</dbReference>
<comment type="caution">
    <text evidence="3">The sequence shown here is derived from an EMBL/GenBank/DDBJ whole genome shotgun (WGS) entry which is preliminary data.</text>
</comment>
<dbReference type="Pfam" id="PF08495">
    <property type="entry name" value="FIST"/>
    <property type="match status" value="1"/>
</dbReference>
<organism evidence="3 4">
    <name type="scientific">Thiothrix lacustris</name>
    <dbReference type="NCBI Taxonomy" id="525917"/>
    <lineage>
        <taxon>Bacteria</taxon>
        <taxon>Pseudomonadati</taxon>
        <taxon>Pseudomonadota</taxon>
        <taxon>Gammaproteobacteria</taxon>
        <taxon>Thiotrichales</taxon>
        <taxon>Thiotrichaceae</taxon>
        <taxon>Thiothrix</taxon>
    </lineage>
</organism>
<accession>A0A1Y1QDD6</accession>
<evidence type="ECO:0008006" key="5">
    <source>
        <dbReference type="Google" id="ProtNLM"/>
    </source>
</evidence>
<name>A0A1Y1QDD6_9GAMM</name>
<evidence type="ECO:0000259" key="1">
    <source>
        <dbReference type="SMART" id="SM00897"/>
    </source>
</evidence>
<protein>
    <recommendedName>
        <fullName evidence="5">Histidine kinase</fullName>
    </recommendedName>
</protein>
<dbReference type="Pfam" id="PF10442">
    <property type="entry name" value="FIST_C"/>
    <property type="match status" value="1"/>
</dbReference>
<dbReference type="InterPro" id="IPR019494">
    <property type="entry name" value="FIST_C"/>
</dbReference>
<evidence type="ECO:0000313" key="3">
    <source>
        <dbReference type="EMBL" id="OQX02989.1"/>
    </source>
</evidence>
<feature type="domain" description="FIST C-domain" evidence="2">
    <location>
        <begin position="217"/>
        <end position="357"/>
    </location>
</feature>
<gene>
    <name evidence="3" type="ORF">BWK73_40935</name>
</gene>